<evidence type="ECO:0000313" key="2">
    <source>
        <dbReference type="EMBL" id="KAF6809942.1"/>
    </source>
</evidence>
<keyword evidence="3" id="KW-1185">Reference proteome</keyword>
<proteinExistence type="predicted"/>
<accession>A0A8H6MUZ1</accession>
<protein>
    <recommendedName>
        <fullName evidence="1">2EXR domain-containing protein</fullName>
    </recommendedName>
</protein>
<dbReference type="InterPro" id="IPR045518">
    <property type="entry name" value="2EXR"/>
</dbReference>
<dbReference type="Pfam" id="PF20150">
    <property type="entry name" value="2EXR"/>
    <property type="match status" value="1"/>
</dbReference>
<feature type="domain" description="2EXR" evidence="1">
    <location>
        <begin position="5"/>
        <end position="30"/>
    </location>
</feature>
<sequence length="306" mass="35259">MPTTFHGFPKLPPELRLKIWELAARPYQPGAHFFSFARLKDVPGGNEGTVHDIDLWAADDFAAPIFATDCSLLKDNPSTYLRDVGLWTASRDSRFVMETRFDTSRWRKKISGTSPDPIEPCFGRFRRDHKVWRLAIYPERDLFCFRRLSPSCLGTIYYLISLSTWVTHYGIPRDIRNMAFEFEATWAFDPGATNATKLLTNCDQRAFFLEALDDLLWGPYRLNARMFLIDYGLRLKPGVSPRQTFYGEGCTFVDHDKDDVDWERTVGRSAWDFLNSLDILATRGLRWNHHGVTPSTQVSILACERG</sequence>
<dbReference type="EMBL" id="WIGM01000872">
    <property type="protein sequence ID" value="KAF6809942.1"/>
    <property type="molecule type" value="Genomic_DNA"/>
</dbReference>
<evidence type="ECO:0000259" key="1">
    <source>
        <dbReference type="Pfam" id="PF20150"/>
    </source>
</evidence>
<dbReference type="OrthoDB" id="3596450at2759"/>
<comment type="caution">
    <text evidence="2">The sequence shown here is derived from an EMBL/GenBank/DDBJ whole genome shotgun (WGS) entry which is preliminary data.</text>
</comment>
<name>A0A8H6MUZ1_9PEZI</name>
<dbReference type="Proteomes" id="UP000639643">
    <property type="component" value="Unassembled WGS sequence"/>
</dbReference>
<dbReference type="AlphaFoldDB" id="A0A8H6MUZ1"/>
<organism evidence="2 3">
    <name type="scientific">Colletotrichum musicola</name>
    <dbReference type="NCBI Taxonomy" id="2175873"/>
    <lineage>
        <taxon>Eukaryota</taxon>
        <taxon>Fungi</taxon>
        <taxon>Dikarya</taxon>
        <taxon>Ascomycota</taxon>
        <taxon>Pezizomycotina</taxon>
        <taxon>Sordariomycetes</taxon>
        <taxon>Hypocreomycetidae</taxon>
        <taxon>Glomerellales</taxon>
        <taxon>Glomerellaceae</taxon>
        <taxon>Colletotrichum</taxon>
        <taxon>Colletotrichum orchidearum species complex</taxon>
    </lineage>
</organism>
<reference evidence="2" key="1">
    <citation type="journal article" date="2020" name="Phytopathology">
        <title>Genome Sequence Resources of Colletotrichum truncatum, C. plurivorum, C. musicola, and C. sojae: Four Species Pathogenic to Soybean (Glycine max).</title>
        <authorList>
            <person name="Rogerio F."/>
            <person name="Boufleur T.R."/>
            <person name="Ciampi-Guillardi M."/>
            <person name="Sukno S.A."/>
            <person name="Thon M.R."/>
            <person name="Massola Junior N.S."/>
            <person name="Baroncelli R."/>
        </authorList>
    </citation>
    <scope>NUCLEOTIDE SEQUENCE</scope>
    <source>
        <strain evidence="2">LFN0074</strain>
    </source>
</reference>
<evidence type="ECO:0000313" key="3">
    <source>
        <dbReference type="Proteomes" id="UP000639643"/>
    </source>
</evidence>
<gene>
    <name evidence="2" type="ORF">CMUS01_13578</name>
</gene>